<feature type="binding site" evidence="7">
    <location>
        <begin position="45"/>
        <end position="47"/>
    </location>
    <ligand>
        <name>ATP</name>
        <dbReference type="ChEBI" id="CHEBI:30616"/>
    </ligand>
</feature>
<dbReference type="eggNOG" id="KOG2840">
    <property type="taxonomic scope" value="Eukaryota"/>
</dbReference>
<dbReference type="GO" id="GO:0005739">
    <property type="term" value="C:mitochondrion"/>
    <property type="evidence" value="ECO:0007669"/>
    <property type="project" value="TreeGrafter"/>
</dbReference>
<evidence type="ECO:0000259" key="9">
    <source>
        <dbReference type="Pfam" id="PF16503"/>
    </source>
</evidence>
<evidence type="ECO:0000313" key="12">
    <source>
        <dbReference type="Proteomes" id="UP000095284"/>
    </source>
</evidence>
<dbReference type="InterPro" id="IPR035107">
    <property type="entry name" value="tRNA_thiolation_TtcA_Ctu1"/>
</dbReference>
<evidence type="ECO:0000256" key="4">
    <source>
        <dbReference type="ARBA" id="ARBA00022694"/>
    </source>
</evidence>
<dbReference type="NCBIfam" id="TIGR00269">
    <property type="entry name" value="TIGR00269 family protein"/>
    <property type="match status" value="1"/>
</dbReference>
<dbReference type="InterPro" id="IPR000541">
    <property type="entry name" value="Ncs6/Tuc1/Ctu1"/>
</dbReference>
<dbReference type="GO" id="GO:0005524">
    <property type="term" value="F:ATP binding"/>
    <property type="evidence" value="ECO:0007669"/>
    <property type="project" value="UniProtKB-KW"/>
</dbReference>
<dbReference type="WBParaSite" id="BXY_1144400.1">
    <property type="protein sequence ID" value="BXY_1144400.1"/>
    <property type="gene ID" value="BXY_1144400"/>
</dbReference>
<keyword evidence="1" id="KW-0963">Cytoplasm</keyword>
<dbReference type="SMR" id="A0A1I7SEI5"/>
<dbReference type="GO" id="GO:0016740">
    <property type="term" value="F:transferase activity"/>
    <property type="evidence" value="ECO:0007669"/>
    <property type="project" value="UniProtKB-KW"/>
</dbReference>
<organism evidence="12 14">
    <name type="scientific">Bursaphelenchus xylophilus</name>
    <name type="common">Pinewood nematode worm</name>
    <name type="synonym">Aphelenchoides xylophilus</name>
    <dbReference type="NCBI Taxonomy" id="6326"/>
    <lineage>
        <taxon>Eukaryota</taxon>
        <taxon>Metazoa</taxon>
        <taxon>Ecdysozoa</taxon>
        <taxon>Nematoda</taxon>
        <taxon>Chromadorea</taxon>
        <taxon>Rhabditida</taxon>
        <taxon>Tylenchina</taxon>
        <taxon>Tylenchomorpha</taxon>
        <taxon>Aphelenchoidea</taxon>
        <taxon>Aphelenchoididae</taxon>
        <taxon>Bursaphelenchus</taxon>
    </lineage>
</organism>
<evidence type="ECO:0000259" key="8">
    <source>
        <dbReference type="Pfam" id="PF01171"/>
    </source>
</evidence>
<gene>
    <name evidence="10" type="ORF">BXYJ_LOCUS8161</name>
</gene>
<feature type="domain" description="tRNA(Ile)-lysidine/2-thiocytidine synthase N-terminal" evidence="8">
    <location>
        <begin position="41"/>
        <end position="234"/>
    </location>
</feature>
<evidence type="ECO:0000256" key="7">
    <source>
        <dbReference type="PIRSR" id="PIRSR004976-51"/>
    </source>
</evidence>
<evidence type="ECO:0000313" key="11">
    <source>
        <dbReference type="EMBL" id="CAG9113526.1"/>
    </source>
</evidence>
<evidence type="ECO:0000256" key="1">
    <source>
        <dbReference type="ARBA" id="ARBA00022490"/>
    </source>
</evidence>
<dbReference type="PANTHER" id="PTHR11807">
    <property type="entry name" value="ATPASES OF THE PP SUPERFAMILY-RELATED"/>
    <property type="match status" value="1"/>
</dbReference>
<evidence type="ECO:0000313" key="13">
    <source>
        <dbReference type="Proteomes" id="UP000659654"/>
    </source>
</evidence>
<dbReference type="InterPro" id="IPR014729">
    <property type="entry name" value="Rossmann-like_a/b/a_fold"/>
</dbReference>
<dbReference type="EMBL" id="CAJFDI010000004">
    <property type="protein sequence ID" value="CAD5224673.1"/>
    <property type="molecule type" value="Genomic_DNA"/>
</dbReference>
<dbReference type="Proteomes" id="UP000095284">
    <property type="component" value="Unplaced"/>
</dbReference>
<dbReference type="Gene3D" id="3.40.50.620">
    <property type="entry name" value="HUPs"/>
    <property type="match status" value="1"/>
</dbReference>
<evidence type="ECO:0000313" key="10">
    <source>
        <dbReference type="EMBL" id="CAD5224673.1"/>
    </source>
</evidence>
<dbReference type="GO" id="GO:0000049">
    <property type="term" value="F:tRNA binding"/>
    <property type="evidence" value="ECO:0007669"/>
    <property type="project" value="UniProtKB-KW"/>
</dbReference>
<reference evidence="11" key="2">
    <citation type="submission" date="2020-08" db="EMBL/GenBank/DDBJ databases">
        <authorList>
            <person name="Kikuchi T."/>
        </authorList>
    </citation>
    <scope>NUCLEOTIDE SEQUENCE</scope>
    <source>
        <strain evidence="10">Ka4C1</strain>
    </source>
</reference>
<proteinExistence type="predicted"/>
<keyword evidence="13" id="KW-1185">Reference proteome</keyword>
<evidence type="ECO:0000313" key="14">
    <source>
        <dbReference type="WBParaSite" id="BXY_1144400.1"/>
    </source>
</evidence>
<feature type="domain" description="Cytoplasmic tRNA 2-thiolation protein 1 C-terminal" evidence="9">
    <location>
        <begin position="269"/>
        <end position="296"/>
    </location>
</feature>
<feature type="binding site" evidence="7">
    <location>
        <position position="160"/>
    </location>
    <ligand>
        <name>ATP</name>
        <dbReference type="ChEBI" id="CHEBI:30616"/>
    </ligand>
</feature>
<dbReference type="Pfam" id="PF16503">
    <property type="entry name" value="zn-ribbon_14"/>
    <property type="match status" value="1"/>
</dbReference>
<dbReference type="CDD" id="cd01713">
    <property type="entry name" value="CTU1-like"/>
    <property type="match status" value="1"/>
</dbReference>
<feature type="binding site" evidence="7">
    <location>
        <position position="51"/>
    </location>
    <ligand>
        <name>ATP</name>
        <dbReference type="ChEBI" id="CHEBI:30616"/>
    </ligand>
</feature>
<dbReference type="InterPro" id="IPR011063">
    <property type="entry name" value="TilS/TtcA_N"/>
</dbReference>
<dbReference type="PANTHER" id="PTHR11807:SF12">
    <property type="entry name" value="CYTOPLASMIC TRNA 2-THIOLATION PROTEIN 1"/>
    <property type="match status" value="1"/>
</dbReference>
<dbReference type="InterPro" id="IPR056369">
    <property type="entry name" value="CTU1-like_ATP-bd"/>
</dbReference>
<dbReference type="FunFam" id="3.40.50.620:FF:000132">
    <property type="entry name" value="Cytoplasmic tRNA 2-thiolation protein 1"/>
    <property type="match status" value="1"/>
</dbReference>
<feature type="binding site" evidence="7">
    <location>
        <position position="77"/>
    </location>
    <ligand>
        <name>ATP</name>
        <dbReference type="ChEBI" id="CHEBI:30616"/>
    </ligand>
</feature>
<dbReference type="GO" id="GO:0002143">
    <property type="term" value="P:tRNA wobble position uridine thiolation"/>
    <property type="evidence" value="ECO:0007669"/>
    <property type="project" value="TreeGrafter"/>
</dbReference>
<reference evidence="14" key="1">
    <citation type="submission" date="2016-11" db="UniProtKB">
        <authorList>
            <consortium name="WormBaseParasite"/>
        </authorList>
    </citation>
    <scope>IDENTIFICATION</scope>
</reference>
<dbReference type="EMBL" id="CAJFCV020000004">
    <property type="protein sequence ID" value="CAG9113526.1"/>
    <property type="molecule type" value="Genomic_DNA"/>
</dbReference>
<dbReference type="GO" id="GO:0002144">
    <property type="term" value="C:cytosolic tRNA wobble base thiouridylase complex"/>
    <property type="evidence" value="ECO:0007669"/>
    <property type="project" value="TreeGrafter"/>
</dbReference>
<dbReference type="OrthoDB" id="198857at2759"/>
<keyword evidence="7" id="KW-0547">Nucleotide-binding</keyword>
<keyword evidence="4" id="KW-0819">tRNA processing</keyword>
<name>A0A1I7SEI5_BURXY</name>
<feature type="binding site" evidence="7">
    <location>
        <position position="155"/>
    </location>
    <ligand>
        <name>ATP</name>
        <dbReference type="ChEBI" id="CHEBI:30616"/>
    </ligand>
</feature>
<dbReference type="InterPro" id="IPR032442">
    <property type="entry name" value="CTU1_C"/>
</dbReference>
<accession>A0A1I7SEI5</accession>
<sequence>MAKIKIAKTQKLACPECFIFWFEEDVYETIKRTNIFKRGDKVAVGVSGGKDSTVLANTLDVLNKRHDLGLDLVLVCIDEGIAGYRDGSIEEVHKNESDLGLKLVILSYKRIYGWTMDEIVKKIGNKNNCTFCGVFRRQALDRGAMLVGAVKLVTGHNADDMAETVLLNMLRGDVPRLQRCTAPMTGQEGQLPRVKPFKYTYEKDIVMYAYHRKLPYFCVDCKYATNAHRGYARVLVKELERERPQAILDLITSGHQIAAKDDVKQPVERRCNRCGFMSSQTICKACLLLHGLDTGNVSLGVSKKGKLTDAEVTEFTKNKIERLALDENRNNKVGCGNGCGEGGCGGANVDF</sequence>
<comment type="function">
    <text evidence="6">Plays a central role in 2-thiolation of mcm(5)S(2)U at tRNA wobble positions of tRNA(Lys), tRNA(Glu) and tRNA(Gln). Directly binds tRNAs and probably acts by catalyzing adenylation of tRNAs, an intermediate required for 2-thiolation. It is unclear whether it acts as a sulfurtransferase that transfers sulfur from thiocarboxylated URM1 onto the uridine of tRNAs at wobble position.</text>
</comment>
<dbReference type="AlphaFoldDB" id="A0A1I7SEI5"/>
<evidence type="ECO:0000256" key="2">
    <source>
        <dbReference type="ARBA" id="ARBA00022555"/>
    </source>
</evidence>
<evidence type="ECO:0000256" key="6">
    <source>
        <dbReference type="ARBA" id="ARBA00060195"/>
    </source>
</evidence>
<keyword evidence="7" id="KW-0067">ATP-binding</keyword>
<dbReference type="Proteomes" id="UP000659654">
    <property type="component" value="Unassembled WGS sequence"/>
</dbReference>
<dbReference type="Proteomes" id="UP000582659">
    <property type="component" value="Unassembled WGS sequence"/>
</dbReference>
<dbReference type="SUPFAM" id="SSF52402">
    <property type="entry name" value="Adenine nucleotide alpha hydrolases-like"/>
    <property type="match status" value="1"/>
</dbReference>
<keyword evidence="2" id="KW-0820">tRNA-binding</keyword>
<keyword evidence="5" id="KW-0694">RNA-binding</keyword>
<protein>
    <submittedName>
        <fullName evidence="10">(pine wood nematode) hypothetical protein</fullName>
    </submittedName>
</protein>
<evidence type="ECO:0000256" key="3">
    <source>
        <dbReference type="ARBA" id="ARBA00022679"/>
    </source>
</evidence>
<dbReference type="PIRSF" id="PIRSF004976">
    <property type="entry name" value="ATPase_YdaO"/>
    <property type="match status" value="1"/>
</dbReference>
<keyword evidence="3" id="KW-0808">Transferase</keyword>
<dbReference type="Pfam" id="PF01171">
    <property type="entry name" value="ATP_bind_3"/>
    <property type="match status" value="1"/>
</dbReference>
<evidence type="ECO:0000256" key="5">
    <source>
        <dbReference type="ARBA" id="ARBA00022884"/>
    </source>
</evidence>